<dbReference type="CDD" id="cd06558">
    <property type="entry name" value="crotonase-like"/>
    <property type="match status" value="1"/>
</dbReference>
<dbReference type="PANTHER" id="PTHR11941">
    <property type="entry name" value="ENOYL-COA HYDRATASE-RELATED"/>
    <property type="match status" value="1"/>
</dbReference>
<dbReference type="InterPro" id="IPR014748">
    <property type="entry name" value="Enoyl-CoA_hydra_C"/>
</dbReference>
<reference evidence="7 8" key="1">
    <citation type="journal article" date="2016" name="Front. Microbiol.">
        <title>Comparative Genomics Analysis of Streptomyces Species Reveals Their Adaptation to the Marine Environment and Their Diversity at the Genomic Level.</title>
        <authorList>
            <person name="Tian X."/>
            <person name="Zhang Z."/>
            <person name="Yang T."/>
            <person name="Chen M."/>
            <person name="Li J."/>
            <person name="Chen F."/>
            <person name="Yang J."/>
            <person name="Li W."/>
            <person name="Zhang B."/>
            <person name="Zhang Z."/>
            <person name="Wu J."/>
            <person name="Zhang C."/>
            <person name="Long L."/>
            <person name="Xiao J."/>
        </authorList>
    </citation>
    <scope>NUCLEOTIDE SEQUENCE [LARGE SCALE GENOMIC DNA]</scope>
    <source>
        <strain evidence="7 8">SCSIO 10429</strain>
    </source>
</reference>
<comment type="similarity">
    <text evidence="1 6">Belongs to the enoyl-CoA hydratase/isomerase family.</text>
</comment>
<dbReference type="FunFam" id="1.10.12.10:FF:000001">
    <property type="entry name" value="Probable enoyl-CoA hydratase, mitochondrial"/>
    <property type="match status" value="1"/>
</dbReference>
<dbReference type="InterPro" id="IPR029045">
    <property type="entry name" value="ClpP/crotonase-like_dom_sf"/>
</dbReference>
<dbReference type="PATRIC" id="fig|518642.10.peg.5106"/>
<dbReference type="PROSITE" id="PS00166">
    <property type="entry name" value="ENOYL_COA_HYDRATASE"/>
    <property type="match status" value="1"/>
</dbReference>
<proteinExistence type="inferred from homology"/>
<dbReference type="PANTHER" id="PTHR11941:SF54">
    <property type="entry name" value="ENOYL-COA HYDRATASE, MITOCHONDRIAL"/>
    <property type="match status" value="1"/>
</dbReference>
<sequence>MAGTVLLDVRAGTALITLNRPEARNAIDAAMRRELTETVRTAADDPSVRALVFRGAGERAFCAGADIKEFVPPHSLVDAREERTGPKWTDAIAACRKPTVAAVHGYCLGGGLEIALACDLRVATGDAVFGLPEVRRAILPGAGGTQRLPRLVGLGPALRMILTGEHIDAAEALRIGLVGEVVATGSLEDAVRRLAEAFRRVGPRAVAYAKEAVLRGADLPLSEGLRVEGELSTLLTTTQDRVEGAAAFRERRDPVYTGQ</sequence>
<dbReference type="AlphaFoldDB" id="A0A1E7L0E1"/>
<evidence type="ECO:0000256" key="6">
    <source>
        <dbReference type="RuleBase" id="RU003707"/>
    </source>
</evidence>
<evidence type="ECO:0000313" key="7">
    <source>
        <dbReference type="EMBL" id="OEV09601.1"/>
    </source>
</evidence>
<gene>
    <name evidence="7" type="ORF">AN218_21345</name>
</gene>
<evidence type="ECO:0000313" key="8">
    <source>
        <dbReference type="Proteomes" id="UP000176005"/>
    </source>
</evidence>
<dbReference type="Gene3D" id="1.10.12.10">
    <property type="entry name" value="Lyase 2-enoyl-coa Hydratase, Chain A, domain 2"/>
    <property type="match status" value="1"/>
</dbReference>
<name>A0A1E7L0E1_9ACTN</name>
<comment type="catalytic activity">
    <reaction evidence="5">
        <text>a 4-saturated-(3S)-3-hydroxyacyl-CoA = a (3E)-enoyl-CoA + H2O</text>
        <dbReference type="Rhea" id="RHEA:20724"/>
        <dbReference type="ChEBI" id="CHEBI:15377"/>
        <dbReference type="ChEBI" id="CHEBI:58521"/>
        <dbReference type="ChEBI" id="CHEBI:137480"/>
        <dbReference type="EC" id="4.2.1.17"/>
    </reaction>
</comment>
<keyword evidence="8" id="KW-1185">Reference proteome</keyword>
<dbReference type="EMBL" id="LJGW01000358">
    <property type="protein sequence ID" value="OEV09601.1"/>
    <property type="molecule type" value="Genomic_DNA"/>
</dbReference>
<dbReference type="GO" id="GO:0006635">
    <property type="term" value="P:fatty acid beta-oxidation"/>
    <property type="evidence" value="ECO:0007669"/>
    <property type="project" value="TreeGrafter"/>
</dbReference>
<dbReference type="FunFam" id="3.90.226.10:FF:000009">
    <property type="entry name" value="Carnitinyl-CoA dehydratase"/>
    <property type="match status" value="1"/>
</dbReference>
<dbReference type="InterPro" id="IPR001753">
    <property type="entry name" value="Enoyl-CoA_hydra/iso"/>
</dbReference>
<dbReference type="Pfam" id="PF00378">
    <property type="entry name" value="ECH_1"/>
    <property type="match status" value="1"/>
</dbReference>
<protein>
    <recommendedName>
        <fullName evidence="2">enoyl-CoA hydratase</fullName>
        <ecNumber evidence="2">4.2.1.17</ecNumber>
    </recommendedName>
</protein>
<keyword evidence="3" id="KW-0456">Lyase</keyword>
<evidence type="ECO:0000256" key="2">
    <source>
        <dbReference type="ARBA" id="ARBA00012076"/>
    </source>
</evidence>
<organism evidence="7 8">
    <name type="scientific">Streptomyces nanshensis</name>
    <dbReference type="NCBI Taxonomy" id="518642"/>
    <lineage>
        <taxon>Bacteria</taxon>
        <taxon>Bacillati</taxon>
        <taxon>Actinomycetota</taxon>
        <taxon>Actinomycetes</taxon>
        <taxon>Kitasatosporales</taxon>
        <taxon>Streptomycetaceae</taxon>
        <taxon>Streptomyces</taxon>
    </lineage>
</organism>
<dbReference type="RefSeq" id="WP_070018516.1">
    <property type="nucleotide sequence ID" value="NZ_LJGW01000358.1"/>
</dbReference>
<evidence type="ECO:0000256" key="5">
    <source>
        <dbReference type="ARBA" id="ARBA00023717"/>
    </source>
</evidence>
<dbReference type="GO" id="GO:0004300">
    <property type="term" value="F:enoyl-CoA hydratase activity"/>
    <property type="evidence" value="ECO:0007669"/>
    <property type="project" value="UniProtKB-EC"/>
</dbReference>
<dbReference type="SUPFAM" id="SSF52096">
    <property type="entry name" value="ClpP/crotonase"/>
    <property type="match status" value="1"/>
</dbReference>
<evidence type="ECO:0000256" key="3">
    <source>
        <dbReference type="ARBA" id="ARBA00023239"/>
    </source>
</evidence>
<comment type="catalytic activity">
    <reaction evidence="4">
        <text>a (3S)-3-hydroxyacyl-CoA = a (2E)-enoyl-CoA + H2O</text>
        <dbReference type="Rhea" id="RHEA:16105"/>
        <dbReference type="ChEBI" id="CHEBI:15377"/>
        <dbReference type="ChEBI" id="CHEBI:57318"/>
        <dbReference type="ChEBI" id="CHEBI:58856"/>
        <dbReference type="EC" id="4.2.1.17"/>
    </reaction>
</comment>
<accession>A0A1E7L0E1</accession>
<evidence type="ECO:0000256" key="1">
    <source>
        <dbReference type="ARBA" id="ARBA00005254"/>
    </source>
</evidence>
<comment type="caution">
    <text evidence="7">The sequence shown here is derived from an EMBL/GenBank/DDBJ whole genome shotgun (WGS) entry which is preliminary data.</text>
</comment>
<dbReference type="EC" id="4.2.1.17" evidence="2"/>
<evidence type="ECO:0000256" key="4">
    <source>
        <dbReference type="ARBA" id="ARBA00023709"/>
    </source>
</evidence>
<dbReference type="InterPro" id="IPR018376">
    <property type="entry name" value="Enoyl-CoA_hyd/isom_CS"/>
</dbReference>
<dbReference type="Proteomes" id="UP000176005">
    <property type="component" value="Unassembled WGS sequence"/>
</dbReference>
<dbReference type="Gene3D" id="3.90.226.10">
    <property type="entry name" value="2-enoyl-CoA Hydratase, Chain A, domain 1"/>
    <property type="match status" value="1"/>
</dbReference>